<dbReference type="Gene3D" id="2.40.50.40">
    <property type="match status" value="1"/>
</dbReference>
<feature type="domain" description="Chromo" evidence="1">
    <location>
        <begin position="229"/>
        <end position="289"/>
    </location>
</feature>
<dbReference type="Proteomes" id="UP001213000">
    <property type="component" value="Unassembled WGS sequence"/>
</dbReference>
<evidence type="ECO:0000313" key="3">
    <source>
        <dbReference type="Proteomes" id="UP001213000"/>
    </source>
</evidence>
<gene>
    <name evidence="2" type="ORF">NP233_g9849</name>
</gene>
<name>A0AAD5YSG4_9AGAR</name>
<dbReference type="SMART" id="SM00298">
    <property type="entry name" value="CHROMO"/>
    <property type="match status" value="1"/>
</dbReference>
<dbReference type="PROSITE" id="PS50013">
    <property type="entry name" value="CHROMO_2"/>
    <property type="match status" value="1"/>
</dbReference>
<proteinExistence type="predicted"/>
<dbReference type="SUPFAM" id="SSF54160">
    <property type="entry name" value="Chromo domain-like"/>
    <property type="match status" value="1"/>
</dbReference>
<dbReference type="InterPro" id="IPR050951">
    <property type="entry name" value="Retrovirus_Pol_polyprotein"/>
</dbReference>
<keyword evidence="3" id="KW-1185">Reference proteome</keyword>
<evidence type="ECO:0000259" key="1">
    <source>
        <dbReference type="PROSITE" id="PS50013"/>
    </source>
</evidence>
<dbReference type="InterPro" id="IPR000953">
    <property type="entry name" value="Chromo/chromo_shadow_dom"/>
</dbReference>
<dbReference type="InterPro" id="IPR023780">
    <property type="entry name" value="Chromo_domain"/>
</dbReference>
<protein>
    <recommendedName>
        <fullName evidence="1">Chromo domain-containing protein</fullName>
    </recommendedName>
</protein>
<evidence type="ECO:0000313" key="2">
    <source>
        <dbReference type="EMBL" id="KAJ3561996.1"/>
    </source>
</evidence>
<dbReference type="GO" id="GO:0006338">
    <property type="term" value="P:chromatin remodeling"/>
    <property type="evidence" value="ECO:0007669"/>
    <property type="project" value="UniProtKB-ARBA"/>
</dbReference>
<sequence>MSTAFHPQTDGSSERTNKTVNQLLRNLVNHQQHGWYNALPRVRFAMMNTVNASTGYSGFQLRMGCSPCIIPTLVKDNPGQENESPEQLIDRLGQMTADAQDNLLSSKVNQAAQANKHRTDAFPFSTGEQVMLSTKNRFKELQGLSGDKIVHKLAPRFDGPYEIIGTDEAHSTVTLDIPGPANKCRTFHTSQVKRFIDPLPDDQMERAPTVDKRLDIEPKPIMTRSGPEHVIERILEHRQKRGGYEFLVKWRDFPNSEEHNEWLTTTQLRHTVALEKYLRKTGLDPSRRRRPDS</sequence>
<dbReference type="PANTHER" id="PTHR37984:SF5">
    <property type="entry name" value="PROTEIN NYNRIN-LIKE"/>
    <property type="match status" value="1"/>
</dbReference>
<dbReference type="AlphaFoldDB" id="A0AAD5YSG4"/>
<comment type="caution">
    <text evidence="2">The sequence shown here is derived from an EMBL/GenBank/DDBJ whole genome shotgun (WGS) entry which is preliminary data.</text>
</comment>
<dbReference type="EMBL" id="JANIEX010000927">
    <property type="protein sequence ID" value="KAJ3561996.1"/>
    <property type="molecule type" value="Genomic_DNA"/>
</dbReference>
<dbReference type="Pfam" id="PF00385">
    <property type="entry name" value="Chromo"/>
    <property type="match status" value="1"/>
</dbReference>
<dbReference type="GO" id="GO:0003676">
    <property type="term" value="F:nucleic acid binding"/>
    <property type="evidence" value="ECO:0007669"/>
    <property type="project" value="InterPro"/>
</dbReference>
<reference evidence="2" key="1">
    <citation type="submission" date="2022-07" db="EMBL/GenBank/DDBJ databases">
        <title>Genome Sequence of Leucocoprinus birnbaumii.</title>
        <authorList>
            <person name="Buettner E."/>
        </authorList>
    </citation>
    <scope>NUCLEOTIDE SEQUENCE</scope>
    <source>
        <strain evidence="2">VT141</strain>
    </source>
</reference>
<dbReference type="Gene3D" id="3.30.420.10">
    <property type="entry name" value="Ribonuclease H-like superfamily/Ribonuclease H"/>
    <property type="match status" value="1"/>
</dbReference>
<organism evidence="2 3">
    <name type="scientific">Leucocoprinus birnbaumii</name>
    <dbReference type="NCBI Taxonomy" id="56174"/>
    <lineage>
        <taxon>Eukaryota</taxon>
        <taxon>Fungi</taxon>
        <taxon>Dikarya</taxon>
        <taxon>Basidiomycota</taxon>
        <taxon>Agaricomycotina</taxon>
        <taxon>Agaricomycetes</taxon>
        <taxon>Agaricomycetidae</taxon>
        <taxon>Agaricales</taxon>
        <taxon>Agaricineae</taxon>
        <taxon>Agaricaceae</taxon>
        <taxon>Leucocoprinus</taxon>
    </lineage>
</organism>
<dbReference type="InterPro" id="IPR012337">
    <property type="entry name" value="RNaseH-like_sf"/>
</dbReference>
<dbReference type="CDD" id="cd00024">
    <property type="entry name" value="CD_CSD"/>
    <property type="match status" value="1"/>
</dbReference>
<dbReference type="InterPro" id="IPR016197">
    <property type="entry name" value="Chromo-like_dom_sf"/>
</dbReference>
<accession>A0AAD5YSG4</accession>
<dbReference type="InterPro" id="IPR036397">
    <property type="entry name" value="RNaseH_sf"/>
</dbReference>
<dbReference type="SUPFAM" id="SSF53098">
    <property type="entry name" value="Ribonuclease H-like"/>
    <property type="match status" value="1"/>
</dbReference>
<dbReference type="PANTHER" id="PTHR37984">
    <property type="entry name" value="PROTEIN CBG26694"/>
    <property type="match status" value="1"/>
</dbReference>